<dbReference type="eggNOG" id="KOG3815">
    <property type="taxonomic scope" value="Eukaryota"/>
</dbReference>
<evidence type="ECO:0000256" key="2">
    <source>
        <dbReference type="ARBA" id="ARBA00022723"/>
    </source>
</evidence>
<dbReference type="STRING" id="9986.ENSOCUP00000001154"/>
<reference evidence="8 9" key="1">
    <citation type="journal article" date="2011" name="Nature">
        <title>A high-resolution map of human evolutionary constraint using 29 mammals.</title>
        <authorList>
            <person name="Lindblad-Toh K."/>
            <person name="Garber M."/>
            <person name="Zuk O."/>
            <person name="Lin M.F."/>
            <person name="Parker B.J."/>
            <person name="Washietl S."/>
            <person name="Kheradpour P."/>
            <person name="Ernst J."/>
            <person name="Jordan G."/>
            <person name="Mauceli E."/>
            <person name="Ward L.D."/>
            <person name="Lowe C.B."/>
            <person name="Holloway A.K."/>
            <person name="Clamp M."/>
            <person name="Gnerre S."/>
            <person name="Alfoldi J."/>
            <person name="Beal K."/>
            <person name="Chang J."/>
            <person name="Clawson H."/>
            <person name="Cuff J."/>
            <person name="Di Palma F."/>
            <person name="Fitzgerald S."/>
            <person name="Flicek P."/>
            <person name="Guttman M."/>
            <person name="Hubisz M.J."/>
            <person name="Jaffe D.B."/>
            <person name="Jungreis I."/>
            <person name="Kent W.J."/>
            <person name="Kostka D."/>
            <person name="Lara M."/>
            <person name="Martins A.L."/>
            <person name="Massingham T."/>
            <person name="Moltke I."/>
            <person name="Raney B.J."/>
            <person name="Rasmussen M.D."/>
            <person name="Robinson J."/>
            <person name="Stark A."/>
            <person name="Vilella A.J."/>
            <person name="Wen J."/>
            <person name="Xie X."/>
            <person name="Zody M.C."/>
            <person name="Baldwin J."/>
            <person name="Bloom T."/>
            <person name="Chin C.W."/>
            <person name="Heiman D."/>
            <person name="Nicol R."/>
            <person name="Nusbaum C."/>
            <person name="Young S."/>
            <person name="Wilkinson J."/>
            <person name="Worley K.C."/>
            <person name="Kovar C.L."/>
            <person name="Muzny D.M."/>
            <person name="Gibbs R.A."/>
            <person name="Cree A."/>
            <person name="Dihn H.H."/>
            <person name="Fowler G."/>
            <person name="Jhangiani S."/>
            <person name="Joshi V."/>
            <person name="Lee S."/>
            <person name="Lewis L.R."/>
            <person name="Nazareth L.V."/>
            <person name="Okwuonu G."/>
            <person name="Santibanez J."/>
            <person name="Warren W.C."/>
            <person name="Mardis E.R."/>
            <person name="Weinstock G.M."/>
            <person name="Wilson R.K."/>
            <person name="Delehaunty K."/>
            <person name="Dooling D."/>
            <person name="Fronik C."/>
            <person name="Fulton L."/>
            <person name="Fulton B."/>
            <person name="Graves T."/>
            <person name="Minx P."/>
            <person name="Sodergren E."/>
            <person name="Birney E."/>
            <person name="Margulies E.H."/>
            <person name="Herrero J."/>
            <person name="Green E.D."/>
            <person name="Haussler D."/>
            <person name="Siepel A."/>
            <person name="Goldman N."/>
            <person name="Pollard K.S."/>
            <person name="Pedersen J.S."/>
            <person name="Lander E.S."/>
            <person name="Kellis M."/>
        </authorList>
    </citation>
    <scope>NUCLEOTIDE SEQUENCE [LARGE SCALE GENOMIC DNA]</scope>
    <source>
        <strain evidence="8 9">Thorbecke inbred</strain>
    </source>
</reference>
<dbReference type="GO" id="GO:0005634">
    <property type="term" value="C:nucleus"/>
    <property type="evidence" value="ECO:0007669"/>
    <property type="project" value="UniProtKB-SubCell"/>
</dbReference>
<dbReference type="PROSITE" id="PS40000">
    <property type="entry name" value="DM_1"/>
    <property type="match status" value="1"/>
</dbReference>
<dbReference type="HOGENOM" id="CLU_073336_0_0_1"/>
<dbReference type="GO" id="GO:0000978">
    <property type="term" value="F:RNA polymerase II cis-regulatory region sequence-specific DNA binding"/>
    <property type="evidence" value="ECO:0007669"/>
    <property type="project" value="TreeGrafter"/>
</dbReference>
<dbReference type="Ensembl" id="ENSOCUT00000001341.4">
    <property type="protein sequence ID" value="ENSOCUP00000001154.3"/>
    <property type="gene ID" value="ENSOCUG00000001341.4"/>
</dbReference>
<dbReference type="SMR" id="G1SF83"/>
<dbReference type="GeneTree" id="ENSGT00940000161912"/>
<dbReference type="EMBL" id="AAGW02002660">
    <property type="status" value="NOT_ANNOTATED_CDS"/>
    <property type="molecule type" value="Genomic_DNA"/>
</dbReference>
<reference evidence="8" key="3">
    <citation type="submission" date="2025-09" db="UniProtKB">
        <authorList>
            <consortium name="Ensembl"/>
        </authorList>
    </citation>
    <scope>IDENTIFICATION</scope>
    <source>
        <strain evidence="8">Thorbecke</strain>
    </source>
</reference>
<comment type="subcellular location">
    <subcellularLocation>
        <location evidence="6">Nucleus</location>
    </subcellularLocation>
</comment>
<dbReference type="InterPro" id="IPR001275">
    <property type="entry name" value="DM_DNA-bd"/>
</dbReference>
<dbReference type="Gene3D" id="4.10.1040.10">
    <property type="entry name" value="DM DNA-binding domain"/>
    <property type="match status" value="1"/>
</dbReference>
<feature type="domain" description="DM" evidence="7">
    <location>
        <begin position="18"/>
        <end position="65"/>
    </location>
</feature>
<keyword evidence="2 6" id="KW-0479">Metal-binding</keyword>
<dbReference type="GO" id="GO:0007281">
    <property type="term" value="P:germ cell development"/>
    <property type="evidence" value="ECO:0007669"/>
    <property type="project" value="TreeGrafter"/>
</dbReference>
<evidence type="ECO:0000256" key="4">
    <source>
        <dbReference type="ARBA" id="ARBA00023125"/>
    </source>
</evidence>
<name>G1SF83_RABIT</name>
<dbReference type="PANTHER" id="PTHR12322">
    <property type="entry name" value="DOUBLESEX AND MAB-3 RELATED TRANSCRIPTION FACTOR DMRT"/>
    <property type="match status" value="1"/>
</dbReference>
<dbReference type="InterPro" id="IPR036407">
    <property type="entry name" value="DM_DNA-bd_sf"/>
</dbReference>
<evidence type="ECO:0000313" key="9">
    <source>
        <dbReference type="Proteomes" id="UP000001811"/>
    </source>
</evidence>
<evidence type="ECO:0000256" key="1">
    <source>
        <dbReference type="ARBA" id="ARBA00006834"/>
    </source>
</evidence>
<dbReference type="GO" id="GO:0046872">
    <property type="term" value="F:metal ion binding"/>
    <property type="evidence" value="ECO:0007669"/>
    <property type="project" value="UniProtKB-KW"/>
</dbReference>
<dbReference type="PROSITE" id="PS50809">
    <property type="entry name" value="DM_2"/>
    <property type="match status" value="1"/>
</dbReference>
<dbReference type="Proteomes" id="UP000001811">
    <property type="component" value="Chromosome 13"/>
</dbReference>
<keyword evidence="4 6" id="KW-0238">DNA-binding</keyword>
<feature type="DNA-binding region" description="DM" evidence="6">
    <location>
        <begin position="18"/>
        <end position="65"/>
    </location>
</feature>
<dbReference type="PANTHER" id="PTHR12322:SF66">
    <property type="entry name" value="DOUBLESEX- AND MAB-3-RELATED TRANSCRIPTION FACTOR B1"/>
    <property type="match status" value="1"/>
</dbReference>
<accession>G1SF83</accession>
<proteinExistence type="inferred from homology"/>
<dbReference type="GO" id="GO:0007548">
    <property type="term" value="P:sex differentiation"/>
    <property type="evidence" value="ECO:0007669"/>
    <property type="project" value="TreeGrafter"/>
</dbReference>
<dbReference type="FunFam" id="4.10.1040.10:FF:000001">
    <property type="entry name" value="doublesex- and mab-3-related transcription factor 1"/>
    <property type="match status" value="1"/>
</dbReference>
<dbReference type="EMBL" id="AAGW02002659">
    <property type="status" value="NOT_ANNOTATED_CDS"/>
    <property type="molecule type" value="Genomic_DNA"/>
</dbReference>
<dbReference type="FunCoup" id="G1SF83">
    <property type="interactions" value="331"/>
</dbReference>
<comment type="similarity">
    <text evidence="1">Belongs to the DMRT family.</text>
</comment>
<evidence type="ECO:0000256" key="6">
    <source>
        <dbReference type="PROSITE-ProRule" id="PRU00070"/>
    </source>
</evidence>
<dbReference type="InParanoid" id="G1SF83"/>
<keyword evidence="5 6" id="KW-0539">Nucleus</keyword>
<dbReference type="SUPFAM" id="SSF82927">
    <property type="entry name" value="Cysteine-rich DNA binding domain, (DM domain)"/>
    <property type="match status" value="1"/>
</dbReference>
<dbReference type="Bgee" id="ENSOCUG00000001341">
    <property type="expression patterns" value="Expressed in testis and 3 other cell types or tissues"/>
</dbReference>
<protein>
    <recommendedName>
        <fullName evidence="7">DM domain-containing protein</fullName>
    </recommendedName>
</protein>
<evidence type="ECO:0000256" key="5">
    <source>
        <dbReference type="ARBA" id="ARBA00023242"/>
    </source>
</evidence>
<evidence type="ECO:0000256" key="3">
    <source>
        <dbReference type="ARBA" id="ARBA00022833"/>
    </source>
</evidence>
<sequence>MKADAAKLADKMLRAPKCSRCRNHGFLVPVKGHAGKCGWKQCTCDKCCLITERQKIMAAQKVLRKQASEEEQELALGPQAPELAAGAVAGAAAASQGPGLHLLPPPAASGDLRPEPEGRAAAYFCERPPRGPSPGPSAFQPVLGGRGHVAAQLGLEAARPGRPWPPGAVQAAAAPAQPAVRGFRAPCELQLGSCHGGRVPGARAFQAVPEHACLLPVPAGLPGCGPAPWDPAADRLPAHLLHPVSRRQLGVGSSGRVPVHLLPTACPTAAPVPPAGLPLSAPLPAATSTAATVAFLLADHPV</sequence>
<evidence type="ECO:0000259" key="7">
    <source>
        <dbReference type="PROSITE" id="PS50809"/>
    </source>
</evidence>
<reference evidence="8" key="2">
    <citation type="submission" date="2025-08" db="UniProtKB">
        <authorList>
            <consortium name="Ensembl"/>
        </authorList>
    </citation>
    <scope>IDENTIFICATION</scope>
    <source>
        <strain evidence="8">Thorbecke</strain>
    </source>
</reference>
<dbReference type="AlphaFoldDB" id="G1SF83"/>
<keyword evidence="3 6" id="KW-0862">Zinc</keyword>
<keyword evidence="9" id="KW-1185">Reference proteome</keyword>
<dbReference type="InterPro" id="IPR026607">
    <property type="entry name" value="DMRT"/>
</dbReference>
<dbReference type="SMART" id="SM00301">
    <property type="entry name" value="DM"/>
    <property type="match status" value="1"/>
</dbReference>
<dbReference type="GO" id="GO:0000981">
    <property type="term" value="F:DNA-binding transcription factor activity, RNA polymerase II-specific"/>
    <property type="evidence" value="ECO:0007669"/>
    <property type="project" value="TreeGrafter"/>
</dbReference>
<dbReference type="Pfam" id="PF00751">
    <property type="entry name" value="DM"/>
    <property type="match status" value="1"/>
</dbReference>
<evidence type="ECO:0000313" key="8">
    <source>
        <dbReference type="Ensembl" id="ENSOCUP00000001154.3"/>
    </source>
</evidence>
<organism evidence="8 9">
    <name type="scientific">Oryctolagus cuniculus</name>
    <name type="common">Rabbit</name>
    <dbReference type="NCBI Taxonomy" id="9986"/>
    <lineage>
        <taxon>Eukaryota</taxon>
        <taxon>Metazoa</taxon>
        <taxon>Chordata</taxon>
        <taxon>Craniata</taxon>
        <taxon>Vertebrata</taxon>
        <taxon>Euteleostomi</taxon>
        <taxon>Mammalia</taxon>
        <taxon>Eutheria</taxon>
        <taxon>Euarchontoglires</taxon>
        <taxon>Glires</taxon>
        <taxon>Lagomorpha</taxon>
        <taxon>Leporidae</taxon>
        <taxon>Oryctolagus</taxon>
    </lineage>
</organism>